<name>A0A0K0XBK8_MYCGD</name>
<gene>
    <name evidence="1" type="ORF">AFA91_26190</name>
</gene>
<dbReference type="Gene3D" id="3.40.50.360">
    <property type="match status" value="1"/>
</dbReference>
<reference evidence="1 2" key="1">
    <citation type="submission" date="2015-07" db="EMBL/GenBank/DDBJ databases">
        <title>Complete genome sequence of Mycobacterium goodii X7B, a facultative thermophilic biodesulfurizing bacterium.</title>
        <authorList>
            <person name="Yu B."/>
            <person name="Li F."/>
            <person name="Xu P."/>
        </authorList>
    </citation>
    <scope>NUCLEOTIDE SEQUENCE [LARGE SCALE GENOMIC DNA]</scope>
    <source>
        <strain evidence="1 2">X7B</strain>
    </source>
</reference>
<dbReference type="STRING" id="134601.AFA91_26190"/>
<dbReference type="OrthoDB" id="5736081at2"/>
<dbReference type="KEGG" id="mgo:AFA91_26190"/>
<dbReference type="PATRIC" id="fig|134601.6.peg.5411"/>
<proteinExistence type="predicted"/>
<dbReference type="RefSeq" id="WP_049747259.1">
    <property type="nucleotide sequence ID" value="NZ_CP012150.1"/>
</dbReference>
<dbReference type="SUPFAM" id="SSF52218">
    <property type="entry name" value="Flavoproteins"/>
    <property type="match status" value="1"/>
</dbReference>
<organism evidence="1 2">
    <name type="scientific">Mycolicibacterium goodii</name>
    <name type="common">Mycobacterium goodii</name>
    <dbReference type="NCBI Taxonomy" id="134601"/>
    <lineage>
        <taxon>Bacteria</taxon>
        <taxon>Bacillati</taxon>
        <taxon>Actinomycetota</taxon>
        <taxon>Actinomycetes</taxon>
        <taxon>Mycobacteriales</taxon>
        <taxon>Mycobacteriaceae</taxon>
        <taxon>Mycolicibacterium</taxon>
    </lineage>
</organism>
<dbReference type="Proteomes" id="UP000062255">
    <property type="component" value="Chromosome"/>
</dbReference>
<dbReference type="InterPro" id="IPR029039">
    <property type="entry name" value="Flavoprotein-like_sf"/>
</dbReference>
<dbReference type="EMBL" id="CP012150">
    <property type="protein sequence ID" value="AKS34804.1"/>
    <property type="molecule type" value="Genomic_DNA"/>
</dbReference>
<sequence length="150" mass="15731">MPRLLVVHHTPSPATRELLEAVLAGTHDPDITGVDVVTRPALAATIPDVLDADGYLFGTTANFGYMSGALKHFFDTVYYPVLDHVAGRPYGLWVHGNNDTTGAVNAVDRIVTGLALTKAADTLEVTGAVDAAVREAAYELGGTLAATLTD</sequence>
<evidence type="ECO:0000313" key="2">
    <source>
        <dbReference type="Proteomes" id="UP000062255"/>
    </source>
</evidence>
<dbReference type="AlphaFoldDB" id="A0A0K0XBK8"/>
<accession>A0A0K0XBK8</accession>
<evidence type="ECO:0000313" key="1">
    <source>
        <dbReference type="EMBL" id="AKS34804.1"/>
    </source>
</evidence>
<protein>
    <submittedName>
        <fullName evidence="1">Flavodoxin</fullName>
    </submittedName>
</protein>